<name>A0AAW0B715_9AGAR</name>
<sequence length="220" mass="23961">MWAPDQISSAPRPHSILVPAPAAHPPLGYTYPQGDSYTLTPSMDQRFTRGCAYVTLFTPSKKGILRSRLLQTKTPPNVIPRLDDGKIVVDPISGMIQMPGSVPFVQHIEGRPDEVVTMACAHTLDSIRAAYPDIADDLEDLSLRLRDATFGCEAKPGHPAMKPIYTLQGLKRNDRSVDARDLPPGYFDGSYNLATTKGCGSYMPSNATSFPALFPSLSTQ</sequence>
<protein>
    <submittedName>
        <fullName evidence="1">Uncharacterized protein</fullName>
    </submittedName>
</protein>
<gene>
    <name evidence="1" type="ORF">R3P38DRAFT_2533739</name>
</gene>
<evidence type="ECO:0000313" key="1">
    <source>
        <dbReference type="EMBL" id="KAK7021469.1"/>
    </source>
</evidence>
<keyword evidence="2" id="KW-1185">Reference proteome</keyword>
<evidence type="ECO:0000313" key="2">
    <source>
        <dbReference type="Proteomes" id="UP001362999"/>
    </source>
</evidence>
<dbReference type="Proteomes" id="UP001362999">
    <property type="component" value="Unassembled WGS sequence"/>
</dbReference>
<dbReference type="EMBL" id="JAWWNJ010000038">
    <property type="protein sequence ID" value="KAK7021469.1"/>
    <property type="molecule type" value="Genomic_DNA"/>
</dbReference>
<accession>A0AAW0B715</accession>
<proteinExistence type="predicted"/>
<comment type="caution">
    <text evidence="1">The sequence shown here is derived from an EMBL/GenBank/DDBJ whole genome shotgun (WGS) entry which is preliminary data.</text>
</comment>
<reference evidence="1 2" key="1">
    <citation type="journal article" date="2024" name="J Genomics">
        <title>Draft genome sequencing and assembly of Favolaschia claudopus CIRM-BRFM 2984 isolated from oak limbs.</title>
        <authorList>
            <person name="Navarro D."/>
            <person name="Drula E."/>
            <person name="Chaduli D."/>
            <person name="Cazenave R."/>
            <person name="Ahrendt S."/>
            <person name="Wang J."/>
            <person name="Lipzen A."/>
            <person name="Daum C."/>
            <person name="Barry K."/>
            <person name="Grigoriev I.V."/>
            <person name="Favel A."/>
            <person name="Rosso M.N."/>
            <person name="Martin F."/>
        </authorList>
    </citation>
    <scope>NUCLEOTIDE SEQUENCE [LARGE SCALE GENOMIC DNA]</scope>
    <source>
        <strain evidence="1 2">CIRM-BRFM 2984</strain>
    </source>
</reference>
<organism evidence="1 2">
    <name type="scientific">Favolaschia claudopus</name>
    <dbReference type="NCBI Taxonomy" id="2862362"/>
    <lineage>
        <taxon>Eukaryota</taxon>
        <taxon>Fungi</taxon>
        <taxon>Dikarya</taxon>
        <taxon>Basidiomycota</taxon>
        <taxon>Agaricomycotina</taxon>
        <taxon>Agaricomycetes</taxon>
        <taxon>Agaricomycetidae</taxon>
        <taxon>Agaricales</taxon>
        <taxon>Marasmiineae</taxon>
        <taxon>Mycenaceae</taxon>
        <taxon>Favolaschia</taxon>
    </lineage>
</organism>
<dbReference type="AlphaFoldDB" id="A0AAW0B715"/>